<dbReference type="Pfam" id="PF03592">
    <property type="entry name" value="Terminase_2"/>
    <property type="match status" value="1"/>
</dbReference>
<name>A0ABS0TYJ5_SERPR</name>
<dbReference type="RefSeq" id="WP_198642643.1">
    <property type="nucleotide sequence ID" value="NZ_JAEHSL010000036.1"/>
</dbReference>
<dbReference type="PANTHER" id="PTHR41328:SF2">
    <property type="entry name" value="TERMINASE SMALL SUBUNIT"/>
    <property type="match status" value="1"/>
</dbReference>
<dbReference type="InterPro" id="IPR038713">
    <property type="entry name" value="Terminase_Gp1_N_sf"/>
</dbReference>
<dbReference type="Proteomes" id="UP000639004">
    <property type="component" value="Unassembled WGS sequence"/>
</dbReference>
<reference evidence="4 5" key="1">
    <citation type="submission" date="2020-12" db="EMBL/GenBank/DDBJ databases">
        <title>Enhanced detection system for hospital associated transmission using whole genome sequencing surveillance.</title>
        <authorList>
            <person name="Harrison L.H."/>
            <person name="Van Tyne D."/>
            <person name="Marsh J.W."/>
            <person name="Griffith M.P."/>
            <person name="Snyder D.J."/>
            <person name="Cooper V.S."/>
            <person name="Mustapha M."/>
        </authorList>
    </citation>
    <scope>NUCLEOTIDE SEQUENCE [LARGE SCALE GENOMIC DNA]</scope>
    <source>
        <strain evidence="4 5">SER00238</strain>
    </source>
</reference>
<organism evidence="4 5">
    <name type="scientific">Serratia proteamaculans</name>
    <dbReference type="NCBI Taxonomy" id="28151"/>
    <lineage>
        <taxon>Bacteria</taxon>
        <taxon>Pseudomonadati</taxon>
        <taxon>Pseudomonadota</taxon>
        <taxon>Gammaproteobacteria</taxon>
        <taxon>Enterobacterales</taxon>
        <taxon>Yersiniaceae</taxon>
        <taxon>Serratia</taxon>
    </lineage>
</organism>
<evidence type="ECO:0000256" key="3">
    <source>
        <dbReference type="SAM" id="MobiDB-lite"/>
    </source>
</evidence>
<evidence type="ECO:0000313" key="5">
    <source>
        <dbReference type="Proteomes" id="UP000639004"/>
    </source>
</evidence>
<evidence type="ECO:0000256" key="2">
    <source>
        <dbReference type="ARBA" id="ARBA00023219"/>
    </source>
</evidence>
<evidence type="ECO:0000256" key="1">
    <source>
        <dbReference type="ARBA" id="ARBA00022612"/>
    </source>
</evidence>
<keyword evidence="1" id="KW-1188">Viral release from host cell</keyword>
<feature type="compositionally biased region" description="Basic and acidic residues" evidence="3">
    <location>
        <begin position="283"/>
        <end position="311"/>
    </location>
</feature>
<dbReference type="PANTHER" id="PTHR41328">
    <property type="entry name" value="TERMINASE SMALL SUBUNIT-RELATED"/>
    <property type="match status" value="1"/>
</dbReference>
<dbReference type="Gene3D" id="1.10.10.1400">
    <property type="entry name" value="Terminase, small subunit, N-terminal DNA-binding domain, HTH motif"/>
    <property type="match status" value="1"/>
</dbReference>
<sequence>MARVNWEDELAQYASDWEKTQIPAKAWCEERGHKWGTAKKHITEKAAKELLRIRELDATNSRISRIEESATGLVDDEGLNDQRAEFVVEYLKDSNAKQAAIRAGYSERTAEQIGYQLLQKTSVREAIANQRKAAIARQLFSVDDVLARMWAIATVDVNDLVEYRRTCCRYCWGKNHDYQWTENEYNKARTEAEAKNKQLPAIAGGFGFRPKRAANPECPQCEGAGFGHVHIHATNALSPQARMAYQGVKTTKDGVEILISNRDKMLENIAKHLGVFDSPAAKRGQELDAERKEMENEQLRKELNQAGKREGLEDDYQLQALNPDEPIPDKPIL</sequence>
<proteinExistence type="predicted"/>
<gene>
    <name evidence="4" type="ORF">JEQ07_24030</name>
</gene>
<protein>
    <submittedName>
        <fullName evidence="4">Terminase small subunit</fullName>
    </submittedName>
</protein>
<comment type="caution">
    <text evidence="4">The sequence shown here is derived from an EMBL/GenBank/DDBJ whole genome shotgun (WGS) entry which is preliminary data.</text>
</comment>
<feature type="region of interest" description="Disordered" evidence="3">
    <location>
        <begin position="281"/>
        <end position="333"/>
    </location>
</feature>
<dbReference type="InterPro" id="IPR052404">
    <property type="entry name" value="SPP1-like_terminase"/>
</dbReference>
<keyword evidence="2" id="KW-0231">Viral genome packaging</keyword>
<evidence type="ECO:0000313" key="4">
    <source>
        <dbReference type="EMBL" id="MBI6183451.1"/>
    </source>
</evidence>
<dbReference type="InterPro" id="IPR005335">
    <property type="entry name" value="Terminase_ssu"/>
</dbReference>
<accession>A0ABS0TYJ5</accession>
<dbReference type="EMBL" id="JAEHSL010000036">
    <property type="protein sequence ID" value="MBI6183451.1"/>
    <property type="molecule type" value="Genomic_DNA"/>
</dbReference>
<keyword evidence="5" id="KW-1185">Reference proteome</keyword>